<protein>
    <submittedName>
        <fullName evidence="1">Uncharacterized protein</fullName>
    </submittedName>
</protein>
<dbReference type="AlphaFoldDB" id="A0A1F5G9B8"/>
<dbReference type="EMBL" id="MFBD01000028">
    <property type="protein sequence ID" value="OGD88448.1"/>
    <property type="molecule type" value="Genomic_DNA"/>
</dbReference>
<comment type="caution">
    <text evidence="1">The sequence shown here is derived from an EMBL/GenBank/DDBJ whole genome shotgun (WGS) entry which is preliminary data.</text>
</comment>
<proteinExistence type="predicted"/>
<dbReference type="STRING" id="1797714.A3D04_00880"/>
<evidence type="ECO:0000313" key="1">
    <source>
        <dbReference type="EMBL" id="OGD88448.1"/>
    </source>
</evidence>
<name>A0A1F5G9B8_9BACT</name>
<reference evidence="1 2" key="1">
    <citation type="journal article" date="2016" name="Nat. Commun.">
        <title>Thousands of microbial genomes shed light on interconnected biogeochemical processes in an aquifer system.</title>
        <authorList>
            <person name="Anantharaman K."/>
            <person name="Brown C.T."/>
            <person name="Hug L.A."/>
            <person name="Sharon I."/>
            <person name="Castelle C.J."/>
            <person name="Probst A.J."/>
            <person name="Thomas B.C."/>
            <person name="Singh A."/>
            <person name="Wilkins M.J."/>
            <person name="Karaoz U."/>
            <person name="Brodie E.L."/>
            <person name="Williams K.H."/>
            <person name="Hubbard S.S."/>
            <person name="Banfield J.F."/>
        </authorList>
    </citation>
    <scope>NUCLEOTIDE SEQUENCE [LARGE SCALE GENOMIC DNA]</scope>
</reference>
<gene>
    <name evidence="1" type="ORF">A3D04_00880</name>
</gene>
<dbReference type="Proteomes" id="UP000177369">
    <property type="component" value="Unassembled WGS sequence"/>
</dbReference>
<accession>A0A1F5G9B8</accession>
<sequence length="203" mass="23156">MAIRAETGIQQATERGEREAKNFIFKFNRFDEACIACFVPGCDSSIKYGFSELEFDKKTGQIIGSKGVKVPSVLEPDGVSYRANRPNGFSHFSSQMRMVVDLESASLVKSKAKREESTMFIANPDETGLVEAQIFELREMAEALFIKPLIDERYLDRVRMYLGACQRHEFNLRSLQLVTEMKGNIINREILRNSILLEQQVPF</sequence>
<organism evidence="1 2">
    <name type="scientific">Candidatus Curtissbacteria bacterium RIFCSPHIGHO2_02_FULL_40_16b</name>
    <dbReference type="NCBI Taxonomy" id="1797714"/>
    <lineage>
        <taxon>Bacteria</taxon>
        <taxon>Candidatus Curtissiibacteriota</taxon>
    </lineage>
</organism>
<evidence type="ECO:0000313" key="2">
    <source>
        <dbReference type="Proteomes" id="UP000177369"/>
    </source>
</evidence>